<organism evidence="1 2">
    <name type="scientific">Candidatus Acidulodesulfobacterium acidiphilum</name>
    <dbReference type="NCBI Taxonomy" id="2597224"/>
    <lineage>
        <taxon>Bacteria</taxon>
        <taxon>Deltaproteobacteria</taxon>
        <taxon>Candidatus Acidulodesulfobacterales</taxon>
        <taxon>Candidatus Acidulodesulfobacterium</taxon>
    </lineage>
</organism>
<dbReference type="EMBL" id="SHMQ01000058">
    <property type="protein sequence ID" value="RZV36643.1"/>
    <property type="molecule type" value="Genomic_DNA"/>
</dbReference>
<proteinExistence type="predicted"/>
<name>A0A520X644_9DELT</name>
<dbReference type="Pfam" id="PF13728">
    <property type="entry name" value="TraF"/>
    <property type="match status" value="1"/>
</dbReference>
<dbReference type="Proteomes" id="UP000322454">
    <property type="component" value="Unassembled WGS sequence"/>
</dbReference>
<protein>
    <recommendedName>
        <fullName evidence="3">Type-F conjugative transfer system pilin assembly protein TraF</fullName>
    </recommendedName>
</protein>
<dbReference type="AlphaFoldDB" id="A0A520X644"/>
<accession>A0A520X644</accession>
<sequence length="277" mass="32957">MNNHTTQFPNFRKTINILILFIVLFLFTPVNAYSFFSMGNGYFNGNKGKGWFWYQRKPKKNKNKNKIKKTLKLPTTKTLMAMPALQFKKLLKKFKYESISYPTEQNVYNYIKIQSVAGDRARQYAYMWRYVMTKYPSLNYMNTHVGGSSQYRNIISYQINHNKKIEIYKKLRKRMGLVLFYNPSDPYSLQELLQLKIVANEYGFFYTKVNAENHPNEVKRMGIIKLPEIVMIYKHSDGKLSHYPVTIGLRTQVKIKQNILYDYEAFVKHKLNYGNKY</sequence>
<evidence type="ECO:0000313" key="1">
    <source>
        <dbReference type="EMBL" id="RZV36643.1"/>
    </source>
</evidence>
<dbReference type="InterPro" id="IPR039555">
    <property type="entry name" value="TraF/TrbB"/>
</dbReference>
<evidence type="ECO:0000313" key="2">
    <source>
        <dbReference type="Proteomes" id="UP000322454"/>
    </source>
</evidence>
<evidence type="ECO:0008006" key="3">
    <source>
        <dbReference type="Google" id="ProtNLM"/>
    </source>
</evidence>
<gene>
    <name evidence="1" type="ORF">EVJ48_10140</name>
</gene>
<dbReference type="SUPFAM" id="SSF52833">
    <property type="entry name" value="Thioredoxin-like"/>
    <property type="match status" value="1"/>
</dbReference>
<dbReference type="InterPro" id="IPR036249">
    <property type="entry name" value="Thioredoxin-like_sf"/>
</dbReference>
<reference evidence="1 2" key="1">
    <citation type="submission" date="2019-01" db="EMBL/GenBank/DDBJ databases">
        <title>Insights into ecological role of a new deltaproteobacterial order Candidatus Sinidesulfobacterales (Sva0485) by metagenomics and metatranscriptomics.</title>
        <authorList>
            <person name="Tan S."/>
            <person name="Liu J."/>
            <person name="Fang Y."/>
            <person name="Hedlund B."/>
            <person name="Lian Z.-H."/>
            <person name="Huang L.-Y."/>
            <person name="Li J.-T."/>
            <person name="Huang L.-N."/>
            <person name="Li W.-J."/>
            <person name="Jiang H.-C."/>
            <person name="Dong H.-L."/>
            <person name="Shu W.-S."/>
        </authorList>
    </citation>
    <scope>NUCLEOTIDE SEQUENCE [LARGE SCALE GENOMIC DNA]</scope>
    <source>
        <strain evidence="1">AP4</strain>
    </source>
</reference>
<comment type="caution">
    <text evidence="1">The sequence shown here is derived from an EMBL/GenBank/DDBJ whole genome shotgun (WGS) entry which is preliminary data.</text>
</comment>